<comment type="caution">
    <text evidence="1">The sequence shown here is derived from an EMBL/GenBank/DDBJ whole genome shotgun (WGS) entry which is preliminary data.</text>
</comment>
<keyword evidence="2" id="KW-1185">Reference proteome</keyword>
<gene>
    <name evidence="1" type="ORF">CLV88_11666</name>
</gene>
<name>A0A2P8F7C3_9RHOB</name>
<dbReference type="Proteomes" id="UP000240418">
    <property type="component" value="Unassembled WGS sequence"/>
</dbReference>
<dbReference type="RefSeq" id="WP_106609940.1">
    <property type="nucleotide sequence ID" value="NZ_PYGJ01000016.1"/>
</dbReference>
<reference evidence="1 2" key="1">
    <citation type="submission" date="2018-03" db="EMBL/GenBank/DDBJ databases">
        <title>Genomic Encyclopedia of Archaeal and Bacterial Type Strains, Phase II (KMG-II): from individual species to whole genera.</title>
        <authorList>
            <person name="Goeker M."/>
        </authorList>
    </citation>
    <scope>NUCLEOTIDE SEQUENCE [LARGE SCALE GENOMIC DNA]</scope>
    <source>
        <strain evidence="1 2">DSM 100673</strain>
    </source>
</reference>
<proteinExistence type="predicted"/>
<dbReference type="AlphaFoldDB" id="A0A2P8F7C3"/>
<evidence type="ECO:0000313" key="2">
    <source>
        <dbReference type="Proteomes" id="UP000240418"/>
    </source>
</evidence>
<sequence>MEKESRLEIRRFTTDYAVREDRIRISVETEDSQIYIMWLTRRLMIRMIPEFVKYLSEVVPTPTLGVEDRASAAPNTATRVELSDNAQRQRQINALGHIEHQNPVKPKTPDQVNCEELITSLKVQLGRNGVLVNFVADQASVQKMPFAQDSLRQWLGILHHQFRKAGWNDDVWPAWIMAKGWNQGPDALRLN</sequence>
<protein>
    <submittedName>
        <fullName evidence="1">Uncharacterized protein</fullName>
    </submittedName>
</protein>
<dbReference type="OrthoDB" id="5731309at2"/>
<dbReference type="EMBL" id="PYGJ01000016">
    <property type="protein sequence ID" value="PSL17619.1"/>
    <property type="molecule type" value="Genomic_DNA"/>
</dbReference>
<organism evidence="1 2">
    <name type="scientific">Shimia abyssi</name>
    <dbReference type="NCBI Taxonomy" id="1662395"/>
    <lineage>
        <taxon>Bacteria</taxon>
        <taxon>Pseudomonadati</taxon>
        <taxon>Pseudomonadota</taxon>
        <taxon>Alphaproteobacteria</taxon>
        <taxon>Rhodobacterales</taxon>
        <taxon>Roseobacteraceae</taxon>
    </lineage>
</organism>
<evidence type="ECO:0000313" key="1">
    <source>
        <dbReference type="EMBL" id="PSL17619.1"/>
    </source>
</evidence>
<accession>A0A2P8F7C3</accession>